<evidence type="ECO:0000256" key="4">
    <source>
        <dbReference type="ARBA" id="ARBA00022679"/>
    </source>
</evidence>
<keyword evidence="11" id="KW-1185">Reference proteome</keyword>
<accession>A0A1Y3XNR7</accession>
<dbReference type="RefSeq" id="WP_094335797.1">
    <property type="nucleotide sequence ID" value="NZ_NFIE01000017.1"/>
</dbReference>
<dbReference type="SUPFAM" id="SSF53448">
    <property type="entry name" value="Nucleotide-diphospho-sugar transferases"/>
    <property type="match status" value="1"/>
</dbReference>
<dbReference type="Gene3D" id="3.90.550.10">
    <property type="entry name" value="Spore Coat Polysaccharide Biosynthesis Protein SpsA, Chain A"/>
    <property type="match status" value="1"/>
</dbReference>
<dbReference type="GO" id="GO:0005886">
    <property type="term" value="C:plasma membrane"/>
    <property type="evidence" value="ECO:0007669"/>
    <property type="project" value="TreeGrafter"/>
</dbReference>
<evidence type="ECO:0000313" key="10">
    <source>
        <dbReference type="EMBL" id="OUN87194.1"/>
    </source>
</evidence>
<sequence>MAEAAMGEPAVRLCVVVPCYNEEEVLPETARRLAAKLSSLVERGAIAPSSRVLFVNDGSRDATWALIKELHADPARLGVEGDAPWFEGISFAHNEGHQNALFAGLMRALDEGFDCAISLDADLQDDIDAMDEMLEKHRAGTEIVYGVRSSRGTDTAFKRGTAEAFYGFMRWLGVELVSDSADYRLMGRRALAALSGYREVNLFLRGIVPALGFTTDKVYYVRGERFAGESKYPLKKMASFALDGITSFSVKPIRWVTLLGGLSIIVALAMFAYTLVSLALGHVVEGWSSLMVSIWLVGGLIMVSLGIVGEYVGKIYLETKARPRYIVAEATDGVAHDGELRA</sequence>
<dbReference type="InterPro" id="IPR001173">
    <property type="entry name" value="Glyco_trans_2-like"/>
</dbReference>
<keyword evidence="5 8" id="KW-0812">Transmembrane</keyword>
<gene>
    <name evidence="10" type="ORF">B5G02_07550</name>
</gene>
<feature type="domain" description="Glycosyltransferase 2-like" evidence="9">
    <location>
        <begin position="14"/>
        <end position="189"/>
    </location>
</feature>
<comment type="subcellular location">
    <subcellularLocation>
        <location evidence="1">Membrane</location>
        <topology evidence="1">Multi-pass membrane protein</topology>
    </subcellularLocation>
</comment>
<dbReference type="GO" id="GO:0016757">
    <property type="term" value="F:glycosyltransferase activity"/>
    <property type="evidence" value="ECO:0007669"/>
    <property type="project" value="UniProtKB-KW"/>
</dbReference>
<dbReference type="CDD" id="cd04187">
    <property type="entry name" value="DPM1_like_bac"/>
    <property type="match status" value="1"/>
</dbReference>
<evidence type="ECO:0000256" key="3">
    <source>
        <dbReference type="ARBA" id="ARBA00022676"/>
    </source>
</evidence>
<feature type="transmembrane region" description="Helical" evidence="8">
    <location>
        <begin position="255"/>
        <end position="280"/>
    </location>
</feature>
<evidence type="ECO:0000256" key="8">
    <source>
        <dbReference type="SAM" id="Phobius"/>
    </source>
</evidence>
<keyword evidence="4 10" id="KW-0808">Transferase</keyword>
<reference evidence="11" key="1">
    <citation type="submission" date="2017-04" db="EMBL/GenBank/DDBJ databases">
        <title>Function of individual gut microbiota members based on whole genome sequencing of pure cultures obtained from chicken caecum.</title>
        <authorList>
            <person name="Medvecky M."/>
            <person name="Cejkova D."/>
            <person name="Polansky O."/>
            <person name="Karasova D."/>
            <person name="Kubasova T."/>
            <person name="Cizek A."/>
            <person name="Rychlik I."/>
        </authorList>
    </citation>
    <scope>NUCLEOTIDE SEQUENCE [LARGE SCALE GENOMIC DNA]</scope>
    <source>
        <strain evidence="11">An5</strain>
    </source>
</reference>
<dbReference type="Proteomes" id="UP000195781">
    <property type="component" value="Unassembled WGS sequence"/>
</dbReference>
<keyword evidence="7 8" id="KW-0472">Membrane</keyword>
<evidence type="ECO:0000256" key="1">
    <source>
        <dbReference type="ARBA" id="ARBA00004141"/>
    </source>
</evidence>
<dbReference type="InterPro" id="IPR029044">
    <property type="entry name" value="Nucleotide-diphossugar_trans"/>
</dbReference>
<evidence type="ECO:0000256" key="7">
    <source>
        <dbReference type="ARBA" id="ARBA00023136"/>
    </source>
</evidence>
<keyword evidence="6 8" id="KW-1133">Transmembrane helix</keyword>
<evidence type="ECO:0000256" key="5">
    <source>
        <dbReference type="ARBA" id="ARBA00022692"/>
    </source>
</evidence>
<comment type="similarity">
    <text evidence="2">Belongs to the glycosyltransferase 2 family.</text>
</comment>
<evidence type="ECO:0000256" key="2">
    <source>
        <dbReference type="ARBA" id="ARBA00006739"/>
    </source>
</evidence>
<dbReference type="PANTHER" id="PTHR48090:SF1">
    <property type="entry name" value="PROPHAGE BACTOPRENOL GLUCOSYL TRANSFERASE HOMOLOG"/>
    <property type="match status" value="1"/>
</dbReference>
<name>A0A1Y3XNR7_9ACTN</name>
<evidence type="ECO:0000313" key="11">
    <source>
        <dbReference type="Proteomes" id="UP000195781"/>
    </source>
</evidence>
<comment type="caution">
    <text evidence="10">The sequence shown here is derived from an EMBL/GenBank/DDBJ whole genome shotgun (WGS) entry which is preliminary data.</text>
</comment>
<dbReference type="PANTHER" id="PTHR48090">
    <property type="entry name" value="UNDECAPRENYL-PHOSPHATE 4-DEOXY-4-FORMAMIDO-L-ARABINOSE TRANSFERASE-RELATED"/>
    <property type="match status" value="1"/>
</dbReference>
<dbReference type="InterPro" id="IPR050256">
    <property type="entry name" value="Glycosyltransferase_2"/>
</dbReference>
<feature type="transmembrane region" description="Helical" evidence="8">
    <location>
        <begin position="292"/>
        <end position="312"/>
    </location>
</feature>
<organism evidence="10 11">
    <name type="scientific">[Collinsella] massiliensis</name>
    <dbReference type="NCBI Taxonomy" id="1232426"/>
    <lineage>
        <taxon>Bacteria</taxon>
        <taxon>Bacillati</taxon>
        <taxon>Actinomycetota</taxon>
        <taxon>Coriobacteriia</taxon>
        <taxon>Coriobacteriales</taxon>
        <taxon>Coriobacteriaceae</taxon>
        <taxon>Enorma</taxon>
    </lineage>
</organism>
<dbReference type="AlphaFoldDB" id="A0A1Y3XNR7"/>
<dbReference type="EMBL" id="NFIE01000017">
    <property type="protein sequence ID" value="OUN87194.1"/>
    <property type="molecule type" value="Genomic_DNA"/>
</dbReference>
<evidence type="ECO:0000259" key="9">
    <source>
        <dbReference type="Pfam" id="PF00535"/>
    </source>
</evidence>
<protein>
    <submittedName>
        <fullName evidence="10">Glycosyltransferase</fullName>
    </submittedName>
</protein>
<proteinExistence type="inferred from homology"/>
<dbReference type="Pfam" id="PF00535">
    <property type="entry name" value="Glycos_transf_2"/>
    <property type="match status" value="1"/>
</dbReference>
<keyword evidence="3" id="KW-0328">Glycosyltransferase</keyword>
<evidence type="ECO:0000256" key="6">
    <source>
        <dbReference type="ARBA" id="ARBA00022989"/>
    </source>
</evidence>
<dbReference type="OrthoDB" id="9811884at2"/>